<evidence type="ECO:0000313" key="2">
    <source>
        <dbReference type="EMBL" id="EQB38767.1"/>
    </source>
</evidence>
<keyword evidence="1" id="KW-0472">Membrane</keyword>
<dbReference type="InterPro" id="IPR021296">
    <property type="entry name" value="DUF2868"/>
</dbReference>
<keyword evidence="1" id="KW-1133">Transmembrane helix</keyword>
<feature type="transmembrane region" description="Helical" evidence="1">
    <location>
        <begin position="71"/>
        <end position="94"/>
    </location>
</feature>
<evidence type="ECO:0008006" key="4">
    <source>
        <dbReference type="Google" id="ProtNLM"/>
    </source>
</evidence>
<feature type="transmembrane region" description="Helical" evidence="1">
    <location>
        <begin position="257"/>
        <end position="279"/>
    </location>
</feature>
<proteinExistence type="predicted"/>
<protein>
    <recommendedName>
        <fullName evidence="4">DUF2868 domain-containing protein</fullName>
    </recommendedName>
</protein>
<evidence type="ECO:0000313" key="3">
    <source>
        <dbReference type="Proteomes" id="UP000015520"/>
    </source>
</evidence>
<keyword evidence="3" id="KW-1185">Reference proteome</keyword>
<name>T0JPL5_9BACT</name>
<organism evidence="2 3">
    <name type="scientific">Sulfurimonas hongkongensis</name>
    <dbReference type="NCBI Taxonomy" id="1172190"/>
    <lineage>
        <taxon>Bacteria</taxon>
        <taxon>Pseudomonadati</taxon>
        <taxon>Campylobacterota</taxon>
        <taxon>Epsilonproteobacteria</taxon>
        <taxon>Campylobacterales</taxon>
        <taxon>Sulfurimonadaceae</taxon>
        <taxon>Sulfurimonas</taxon>
    </lineage>
</organism>
<sequence>MFKKAKIKLNEYLNLKYLLHDESVEKKASIEDIKVYWRHKDSTHIEKLLQWLKQNQQHLDSDKIDRVKNRVTLSFIIVTLVMFIVGFLLGFSLLSYDDRSIVNVTWFLFIMIFLPFILSIFSFFYSIIVLYNKNSSTKNKYTQMLEETVFKPLSKLLLNPSSIMPNDLIKNILLVRLQQGSLALLIGTMIALFVTLLAKYVVFGWESTIIDTSSLQSLINFIAFPWIFCCPSAVPSLEVIEDTQNYLSNSIILSQSWWKFLGMSLIVYGFIPRFILLYLSNKIFYNGLRENILNDKNAKEILLFIQKSSNVTTTQFLHKNHKTKDESSYTSHDISKKTVEKSFDYIIGWSLTMKALRVMLEHKKMSASHIEIAGGSVSVDREDELISSIEGCVIIFVDSWEAPQKDFVNFVSNLSKSKVSSILIYPLGMADDDYKPKSKNVSIWKNKIEIINNPKIGIYDA</sequence>
<gene>
    <name evidence="2" type="ORF">M947_08695</name>
</gene>
<dbReference type="RefSeq" id="WP_021287989.1">
    <property type="nucleotide sequence ID" value="NZ_AUPZ01000011.1"/>
</dbReference>
<dbReference type="EMBL" id="AUPZ01000011">
    <property type="protein sequence ID" value="EQB38767.1"/>
    <property type="molecule type" value="Genomic_DNA"/>
</dbReference>
<dbReference type="eggNOG" id="ENOG5032R7W">
    <property type="taxonomic scope" value="Bacteria"/>
</dbReference>
<accession>T0JPL5</accession>
<evidence type="ECO:0000256" key="1">
    <source>
        <dbReference type="SAM" id="Phobius"/>
    </source>
</evidence>
<dbReference type="STRING" id="1172190.M947_08695"/>
<feature type="transmembrane region" description="Helical" evidence="1">
    <location>
        <begin position="106"/>
        <end position="131"/>
    </location>
</feature>
<dbReference type="Proteomes" id="UP000015520">
    <property type="component" value="Unassembled WGS sequence"/>
</dbReference>
<comment type="caution">
    <text evidence="2">The sequence shown here is derived from an EMBL/GenBank/DDBJ whole genome shotgun (WGS) entry which is preliminary data.</text>
</comment>
<reference evidence="2 3" key="1">
    <citation type="submission" date="2013-07" db="EMBL/GenBank/DDBJ databases">
        <title>Sulfurimonas hongkongensis AST-10 Genome Sequencing.</title>
        <authorList>
            <person name="Cai L."/>
            <person name="Zhang T."/>
        </authorList>
    </citation>
    <scope>NUCLEOTIDE SEQUENCE [LARGE SCALE GENOMIC DNA]</scope>
    <source>
        <strain evidence="2 3">AST-10</strain>
    </source>
</reference>
<keyword evidence="1" id="KW-0812">Transmembrane</keyword>
<feature type="transmembrane region" description="Helical" evidence="1">
    <location>
        <begin position="182"/>
        <end position="203"/>
    </location>
</feature>
<dbReference type="PATRIC" id="fig|1172190.3.peg.1674"/>
<dbReference type="OrthoDB" id="5417513at2"/>
<dbReference type="Pfam" id="PF11067">
    <property type="entry name" value="DUF2868"/>
    <property type="match status" value="1"/>
</dbReference>
<dbReference type="AlphaFoldDB" id="T0JPL5"/>